<evidence type="ECO:0008006" key="5">
    <source>
        <dbReference type="Google" id="ProtNLM"/>
    </source>
</evidence>
<gene>
    <name evidence="3" type="ORF">SIL87_18665</name>
</gene>
<name>A0AAW9DWZ3_ACIAO</name>
<evidence type="ECO:0000313" key="3">
    <source>
        <dbReference type="EMBL" id="MDX5932778.1"/>
    </source>
</evidence>
<feature type="signal peptide" evidence="2">
    <location>
        <begin position="1"/>
        <end position="24"/>
    </location>
</feature>
<evidence type="ECO:0000256" key="1">
    <source>
        <dbReference type="SAM" id="MobiDB-lite"/>
    </source>
</evidence>
<feature type="chain" id="PRO_5043779442" description="DUF5666 domain-containing protein" evidence="2">
    <location>
        <begin position="25"/>
        <end position="267"/>
    </location>
</feature>
<evidence type="ECO:0000256" key="2">
    <source>
        <dbReference type="SAM" id="SignalP"/>
    </source>
</evidence>
<keyword evidence="2" id="KW-0732">Signal</keyword>
<dbReference type="Proteomes" id="UP001279553">
    <property type="component" value="Unassembled WGS sequence"/>
</dbReference>
<sequence>MTRMKTLLLASAAAALLGTGFANAASTTATTTGIDALPSYTGTVKHFTITPRGTIDGVILSNGTDVMFPPYMSTQIAYAVKLGDSVTIHGLKAANEPVIQGVSITDGSHTVTDNGPPPGFGPGRHGAPTRMMVQGKIAQYLYGPHGEKNGVLLDDGTALHMPPPAIAKSSIASMLKTGDTIAAVGVGTTNSLGSVVMVQQIGSNFKDLTRIAMPRPPHGPGPMGPHGWHHGWHHGPMMHGPMMHGPMGGPGAPPPPPPANDSGSMSK</sequence>
<dbReference type="EMBL" id="JAWXYB010000018">
    <property type="protein sequence ID" value="MDX5932778.1"/>
    <property type="molecule type" value="Genomic_DNA"/>
</dbReference>
<keyword evidence="4" id="KW-1185">Reference proteome</keyword>
<protein>
    <recommendedName>
        <fullName evidence="5">DUF5666 domain-containing protein</fullName>
    </recommendedName>
</protein>
<reference evidence="3 4" key="1">
    <citation type="submission" date="2023-11" db="EMBL/GenBank/DDBJ databases">
        <title>MicrobeMod: A computational toolkit for identifying prokaryotic methylation and restriction-modification with nanopore sequencing.</title>
        <authorList>
            <person name="Crits-Christoph A."/>
            <person name="Kang S.C."/>
            <person name="Lee H."/>
            <person name="Ostrov N."/>
        </authorList>
    </citation>
    <scope>NUCLEOTIDE SEQUENCE [LARGE SCALE GENOMIC DNA]</scope>
    <source>
        <strain evidence="3 4">DSMZ 700</strain>
    </source>
</reference>
<accession>A0AAW9DWZ3</accession>
<evidence type="ECO:0000313" key="4">
    <source>
        <dbReference type="Proteomes" id="UP001279553"/>
    </source>
</evidence>
<dbReference type="AlphaFoldDB" id="A0AAW9DWZ3"/>
<comment type="caution">
    <text evidence="3">The sequence shown here is derived from an EMBL/GenBank/DDBJ whole genome shotgun (WGS) entry which is preliminary data.</text>
</comment>
<organism evidence="3 4">
    <name type="scientific">Acidiphilium acidophilum</name>
    <name type="common">Thiobacillus acidophilus</name>
    <dbReference type="NCBI Taxonomy" id="76588"/>
    <lineage>
        <taxon>Bacteria</taxon>
        <taxon>Pseudomonadati</taxon>
        <taxon>Pseudomonadota</taxon>
        <taxon>Alphaproteobacteria</taxon>
        <taxon>Acetobacterales</taxon>
        <taxon>Acidocellaceae</taxon>
        <taxon>Acidiphilium</taxon>
    </lineage>
</organism>
<dbReference type="RefSeq" id="WP_319615630.1">
    <property type="nucleotide sequence ID" value="NZ_JAWXYB010000018.1"/>
</dbReference>
<feature type="region of interest" description="Disordered" evidence="1">
    <location>
        <begin position="239"/>
        <end position="267"/>
    </location>
</feature>
<proteinExistence type="predicted"/>